<evidence type="ECO:0000313" key="5">
    <source>
        <dbReference type="EMBL" id="RJO70733.1"/>
    </source>
</evidence>
<dbReference type="GO" id="GO:0031177">
    <property type="term" value="F:phosphopantetheine binding"/>
    <property type="evidence" value="ECO:0007669"/>
    <property type="project" value="InterPro"/>
</dbReference>
<evidence type="ECO:0000256" key="3">
    <source>
        <dbReference type="SAM" id="MobiDB-lite"/>
    </source>
</evidence>
<dbReference type="Pfam" id="PF00550">
    <property type="entry name" value="PP-binding"/>
    <property type="match status" value="1"/>
</dbReference>
<dbReference type="InterPro" id="IPR009081">
    <property type="entry name" value="PP-bd_ACP"/>
</dbReference>
<keyword evidence="6" id="KW-1185">Reference proteome</keyword>
<dbReference type="EMBL" id="QZFU01000036">
    <property type="protein sequence ID" value="RJO70733.1"/>
    <property type="molecule type" value="Genomic_DNA"/>
</dbReference>
<dbReference type="InterPro" id="IPR036736">
    <property type="entry name" value="ACP-like_sf"/>
</dbReference>
<feature type="domain" description="Carrier" evidence="4">
    <location>
        <begin position="53"/>
        <end position="130"/>
    </location>
</feature>
<dbReference type="SMART" id="SM00823">
    <property type="entry name" value="PKS_PP"/>
    <property type="match status" value="1"/>
</dbReference>
<accession>A0A3A4K0F6</accession>
<gene>
    <name evidence="5" type="ORF">D5S18_26380</name>
</gene>
<sequence length="135" mass="14584">MIPPWGIRRAKPNAPPYERPVTSPLTATLNYTVSRVVSVPVSPLGDASPMSQHARPRLEAPVIESVAEVLIMDPDQISPDQTFTELGLDSILTVEFTAALRRRTGIAVKAATVYDHPTPHRFAAFLETVPGGDSA</sequence>
<dbReference type="SMART" id="SM01294">
    <property type="entry name" value="PKS_PP_betabranch"/>
    <property type="match status" value="1"/>
</dbReference>
<reference evidence="5 6" key="1">
    <citation type="submission" date="2018-09" db="EMBL/GenBank/DDBJ databases">
        <title>YIM PH21274 draft genome.</title>
        <authorList>
            <person name="Miao C."/>
        </authorList>
    </citation>
    <scope>NUCLEOTIDE SEQUENCE [LARGE SCALE GENOMIC DNA]</scope>
    <source>
        <strain evidence="5 6">YIM PH 21724</strain>
    </source>
</reference>
<protein>
    <recommendedName>
        <fullName evidence="4">Carrier domain-containing protein</fullName>
    </recommendedName>
</protein>
<keyword evidence="1" id="KW-0596">Phosphopantetheine</keyword>
<keyword evidence="2" id="KW-0597">Phosphoprotein</keyword>
<dbReference type="Proteomes" id="UP000266677">
    <property type="component" value="Unassembled WGS sequence"/>
</dbReference>
<dbReference type="AlphaFoldDB" id="A0A3A4K0F6"/>
<organism evidence="5 6">
    <name type="scientific">Nocardia panacis</name>
    <dbReference type="NCBI Taxonomy" id="2340916"/>
    <lineage>
        <taxon>Bacteria</taxon>
        <taxon>Bacillati</taxon>
        <taxon>Actinomycetota</taxon>
        <taxon>Actinomycetes</taxon>
        <taxon>Mycobacteriales</taxon>
        <taxon>Nocardiaceae</taxon>
        <taxon>Nocardia</taxon>
    </lineage>
</organism>
<dbReference type="PROSITE" id="PS50075">
    <property type="entry name" value="CARRIER"/>
    <property type="match status" value="1"/>
</dbReference>
<dbReference type="Gene3D" id="1.10.1200.10">
    <property type="entry name" value="ACP-like"/>
    <property type="match status" value="1"/>
</dbReference>
<name>A0A3A4K0F6_9NOCA</name>
<dbReference type="SUPFAM" id="SSF47336">
    <property type="entry name" value="ACP-like"/>
    <property type="match status" value="1"/>
</dbReference>
<evidence type="ECO:0000256" key="2">
    <source>
        <dbReference type="ARBA" id="ARBA00022553"/>
    </source>
</evidence>
<evidence type="ECO:0000256" key="1">
    <source>
        <dbReference type="ARBA" id="ARBA00022450"/>
    </source>
</evidence>
<evidence type="ECO:0000259" key="4">
    <source>
        <dbReference type="PROSITE" id="PS50075"/>
    </source>
</evidence>
<comment type="caution">
    <text evidence="5">The sequence shown here is derived from an EMBL/GenBank/DDBJ whole genome shotgun (WGS) entry which is preliminary data.</text>
</comment>
<proteinExistence type="predicted"/>
<dbReference type="InterPro" id="IPR020806">
    <property type="entry name" value="PKS_PP-bd"/>
</dbReference>
<evidence type="ECO:0000313" key="6">
    <source>
        <dbReference type="Proteomes" id="UP000266677"/>
    </source>
</evidence>
<feature type="region of interest" description="Disordered" evidence="3">
    <location>
        <begin position="1"/>
        <end position="20"/>
    </location>
</feature>